<feature type="binding site" evidence="6">
    <location>
        <position position="198"/>
    </location>
    <ligand>
        <name>S-adenosyl-L-methionine</name>
        <dbReference type="ChEBI" id="CHEBI:59789"/>
    </ligand>
</feature>
<keyword evidence="2 6" id="KW-0963">Cytoplasm</keyword>
<evidence type="ECO:0000256" key="3">
    <source>
        <dbReference type="ARBA" id="ARBA00022603"/>
    </source>
</evidence>
<sequence length="321" mass="34681">MHWIAAKVTFNSPSTDLTAELIAELFDTLGISGVVVDDPGLEPTDDWGADAVPRPAQPAVTGYFPGDHRAPRLRRDLEAGLAALAARHPMTYTTAYDNLDEQVWAESWKAFFHPQPITPRLVVKPTWCDYTPRPGEQVIEIDPGMAFGTGTHPTTGLCVQLLERYCRPGQRVLDVGTGSGILLIAAAKLGAGRLAGVDNDPLALGVARANLLQNKLSPERFALICGHLLAPIAGHHDLVLANILADVIIELLDTVATVLPPGGRFICSGILRKQKPAVLNKMEAVGFVIDDISEKDEWVALAGSYTTSIPKKRLERAQRIP</sequence>
<keyword evidence="4 6" id="KW-0808">Transferase</keyword>
<keyword evidence="8" id="KW-1185">Reference proteome</keyword>
<keyword evidence="3 6" id="KW-0489">Methyltransferase</keyword>
<evidence type="ECO:0000256" key="5">
    <source>
        <dbReference type="ARBA" id="ARBA00022691"/>
    </source>
</evidence>
<dbReference type="GO" id="GO:0008276">
    <property type="term" value="F:protein methyltransferase activity"/>
    <property type="evidence" value="ECO:0007669"/>
    <property type="project" value="UniProtKB-UniRule"/>
</dbReference>
<dbReference type="EC" id="2.1.1.-" evidence="6"/>
<dbReference type="SUPFAM" id="SSF53335">
    <property type="entry name" value="S-adenosyl-L-methionine-dependent methyltransferases"/>
    <property type="match status" value="1"/>
</dbReference>
<dbReference type="CDD" id="cd02440">
    <property type="entry name" value="AdoMet_MTases"/>
    <property type="match status" value="1"/>
</dbReference>
<dbReference type="HAMAP" id="MF_00735">
    <property type="entry name" value="Methyltr_PrmA"/>
    <property type="match status" value="1"/>
</dbReference>
<comment type="function">
    <text evidence="6">Methylates ribosomal protein L11.</text>
</comment>
<dbReference type="AlphaFoldDB" id="A0AA41R3S4"/>
<dbReference type="PANTHER" id="PTHR43648:SF1">
    <property type="entry name" value="ELECTRON TRANSFER FLAVOPROTEIN BETA SUBUNIT LYSINE METHYLTRANSFERASE"/>
    <property type="match status" value="1"/>
</dbReference>
<accession>A0AA41R3S4</accession>
<comment type="catalytic activity">
    <reaction evidence="6">
        <text>L-lysyl-[protein] + 3 S-adenosyl-L-methionine = N(6),N(6),N(6)-trimethyl-L-lysyl-[protein] + 3 S-adenosyl-L-homocysteine + 3 H(+)</text>
        <dbReference type="Rhea" id="RHEA:54192"/>
        <dbReference type="Rhea" id="RHEA-COMP:9752"/>
        <dbReference type="Rhea" id="RHEA-COMP:13826"/>
        <dbReference type="ChEBI" id="CHEBI:15378"/>
        <dbReference type="ChEBI" id="CHEBI:29969"/>
        <dbReference type="ChEBI" id="CHEBI:57856"/>
        <dbReference type="ChEBI" id="CHEBI:59789"/>
        <dbReference type="ChEBI" id="CHEBI:61961"/>
    </reaction>
</comment>
<comment type="caution">
    <text evidence="7">The sequence shown here is derived from an EMBL/GenBank/DDBJ whole genome shotgun (WGS) entry which is preliminary data.</text>
</comment>
<dbReference type="GO" id="GO:0032259">
    <property type="term" value="P:methylation"/>
    <property type="evidence" value="ECO:0007669"/>
    <property type="project" value="UniProtKB-KW"/>
</dbReference>
<dbReference type="InterPro" id="IPR004498">
    <property type="entry name" value="Ribosomal_PrmA_MeTrfase"/>
</dbReference>
<keyword evidence="7" id="KW-0687">Ribonucleoprotein</keyword>
<comment type="subcellular location">
    <subcellularLocation>
        <location evidence="6">Cytoplasm</location>
    </subcellularLocation>
</comment>
<dbReference type="Proteomes" id="UP001165427">
    <property type="component" value="Unassembled WGS sequence"/>
</dbReference>
<evidence type="ECO:0000313" key="7">
    <source>
        <dbReference type="EMBL" id="MCJ8500375.1"/>
    </source>
</evidence>
<dbReference type="EMBL" id="JALJRB010000006">
    <property type="protein sequence ID" value="MCJ8500375.1"/>
    <property type="molecule type" value="Genomic_DNA"/>
</dbReference>
<dbReference type="GO" id="GO:0005840">
    <property type="term" value="C:ribosome"/>
    <property type="evidence" value="ECO:0007669"/>
    <property type="project" value="UniProtKB-KW"/>
</dbReference>
<dbReference type="PANTHER" id="PTHR43648">
    <property type="entry name" value="ELECTRON TRANSFER FLAVOPROTEIN BETA SUBUNIT LYSINE METHYLTRANSFERASE"/>
    <property type="match status" value="1"/>
</dbReference>
<evidence type="ECO:0000256" key="6">
    <source>
        <dbReference type="HAMAP-Rule" id="MF_00735"/>
    </source>
</evidence>
<dbReference type="GO" id="GO:0005737">
    <property type="term" value="C:cytoplasm"/>
    <property type="evidence" value="ECO:0007669"/>
    <property type="project" value="UniProtKB-SubCell"/>
</dbReference>
<gene>
    <name evidence="6 7" type="primary">prmA</name>
    <name evidence="7" type="ORF">MRX98_07285</name>
</gene>
<dbReference type="Pfam" id="PF06325">
    <property type="entry name" value="PrmA"/>
    <property type="match status" value="1"/>
</dbReference>
<keyword evidence="5 6" id="KW-0949">S-adenosyl-L-methionine</keyword>
<evidence type="ECO:0000256" key="4">
    <source>
        <dbReference type="ARBA" id="ARBA00022679"/>
    </source>
</evidence>
<feature type="binding site" evidence="6">
    <location>
        <position position="242"/>
    </location>
    <ligand>
        <name>S-adenosyl-L-methionine</name>
        <dbReference type="ChEBI" id="CHEBI:59789"/>
    </ligand>
</feature>
<organism evidence="7 8">
    <name type="scientific">Desulfatitalea alkaliphila</name>
    <dbReference type="NCBI Taxonomy" id="2929485"/>
    <lineage>
        <taxon>Bacteria</taxon>
        <taxon>Pseudomonadati</taxon>
        <taxon>Thermodesulfobacteriota</taxon>
        <taxon>Desulfobacteria</taxon>
        <taxon>Desulfobacterales</taxon>
        <taxon>Desulfosarcinaceae</taxon>
        <taxon>Desulfatitalea</taxon>
    </lineage>
</organism>
<feature type="binding site" evidence="6">
    <location>
        <position position="155"/>
    </location>
    <ligand>
        <name>S-adenosyl-L-methionine</name>
        <dbReference type="ChEBI" id="CHEBI:59789"/>
    </ligand>
</feature>
<dbReference type="Gene3D" id="3.40.50.150">
    <property type="entry name" value="Vaccinia Virus protein VP39"/>
    <property type="match status" value="1"/>
</dbReference>
<dbReference type="NCBIfam" id="TIGR00406">
    <property type="entry name" value="prmA"/>
    <property type="match status" value="1"/>
</dbReference>
<dbReference type="InterPro" id="IPR050078">
    <property type="entry name" value="Ribosomal_L11_MeTrfase_PrmA"/>
</dbReference>
<proteinExistence type="inferred from homology"/>
<name>A0AA41R3S4_9BACT</name>
<dbReference type="InterPro" id="IPR029063">
    <property type="entry name" value="SAM-dependent_MTases_sf"/>
</dbReference>
<evidence type="ECO:0000256" key="1">
    <source>
        <dbReference type="ARBA" id="ARBA00009741"/>
    </source>
</evidence>
<comment type="similarity">
    <text evidence="1 6">Belongs to the methyltransferase superfamily. PrmA family.</text>
</comment>
<evidence type="ECO:0000256" key="2">
    <source>
        <dbReference type="ARBA" id="ARBA00022490"/>
    </source>
</evidence>
<feature type="binding site" evidence="6">
    <location>
        <position position="176"/>
    </location>
    <ligand>
        <name>S-adenosyl-L-methionine</name>
        <dbReference type="ChEBI" id="CHEBI:59789"/>
    </ligand>
</feature>
<protein>
    <recommendedName>
        <fullName evidence="6">Ribosomal protein L11 methyltransferase</fullName>
        <shortName evidence="6">L11 Mtase</shortName>
        <ecNumber evidence="6">2.1.1.-</ecNumber>
    </recommendedName>
</protein>
<reference evidence="7" key="1">
    <citation type="submission" date="2022-04" db="EMBL/GenBank/DDBJ databases">
        <title>Desulfatitalea alkaliphila sp. nov., a novel anaerobic sulfate-reducing bacterium isolated from terrestrial mud volcano, Taman Peninsula, Russia.</title>
        <authorList>
            <person name="Khomyakova M.A."/>
            <person name="Merkel A.Y."/>
            <person name="Slobodkin A.I."/>
        </authorList>
    </citation>
    <scope>NUCLEOTIDE SEQUENCE</scope>
    <source>
        <strain evidence="7">M08but</strain>
    </source>
</reference>
<dbReference type="RefSeq" id="WP_246904569.1">
    <property type="nucleotide sequence ID" value="NZ_JALJRB010000006.1"/>
</dbReference>
<dbReference type="PIRSF" id="PIRSF000401">
    <property type="entry name" value="RPL11_MTase"/>
    <property type="match status" value="1"/>
</dbReference>
<evidence type="ECO:0000313" key="8">
    <source>
        <dbReference type="Proteomes" id="UP001165427"/>
    </source>
</evidence>
<keyword evidence="7" id="KW-0689">Ribosomal protein</keyword>